<evidence type="ECO:0000256" key="8">
    <source>
        <dbReference type="ARBA" id="ARBA00022801"/>
    </source>
</evidence>
<keyword evidence="13" id="KW-0239">DNA-directed DNA polymerase</keyword>
<dbReference type="GO" id="GO:0008233">
    <property type="term" value="F:peptidase activity"/>
    <property type="evidence" value="ECO:0007669"/>
    <property type="project" value="UniProtKB-KW"/>
</dbReference>
<dbReference type="GO" id="GO:0005524">
    <property type="term" value="F:ATP binding"/>
    <property type="evidence" value="ECO:0007669"/>
    <property type="project" value="UniProtKB-KW"/>
</dbReference>
<keyword evidence="2" id="KW-1188">Viral release from host cell</keyword>
<dbReference type="GO" id="GO:0003964">
    <property type="term" value="F:RNA-directed DNA polymerase activity"/>
    <property type="evidence" value="ECO:0007669"/>
    <property type="project" value="UniProtKB-KW"/>
</dbReference>
<evidence type="ECO:0000256" key="1">
    <source>
        <dbReference type="ARBA" id="ARBA00002180"/>
    </source>
</evidence>
<dbReference type="OrthoDB" id="97058at2759"/>
<comment type="function">
    <text evidence="1">The aspartyl protease (PR) mediates the proteolytic cleavages of the Gag and Gag-Pol polyproteins after assembly of the VLP.</text>
</comment>
<gene>
    <name evidence="18" type="ORF">AWC38_SpisGene2112</name>
</gene>
<keyword evidence="6" id="KW-0547">Nucleotide-binding</keyword>
<organism evidence="18 19">
    <name type="scientific">Stylophora pistillata</name>
    <name type="common">Smooth cauliflower coral</name>
    <dbReference type="NCBI Taxonomy" id="50429"/>
    <lineage>
        <taxon>Eukaryota</taxon>
        <taxon>Metazoa</taxon>
        <taxon>Cnidaria</taxon>
        <taxon>Anthozoa</taxon>
        <taxon>Hexacorallia</taxon>
        <taxon>Scleractinia</taxon>
        <taxon>Astrocoeniina</taxon>
        <taxon>Pocilloporidae</taxon>
        <taxon>Stylophora</taxon>
    </lineage>
</organism>
<evidence type="ECO:0000256" key="6">
    <source>
        <dbReference type="ARBA" id="ARBA00022741"/>
    </source>
</evidence>
<evidence type="ECO:0000256" key="11">
    <source>
        <dbReference type="ARBA" id="ARBA00022908"/>
    </source>
</evidence>
<dbReference type="GO" id="GO:0004519">
    <property type="term" value="F:endonuclease activity"/>
    <property type="evidence" value="ECO:0007669"/>
    <property type="project" value="UniProtKB-KW"/>
</dbReference>
<name>A0A2B4SWP5_STYPI</name>
<dbReference type="InterPro" id="IPR012337">
    <property type="entry name" value="RNaseH-like_sf"/>
</dbReference>
<evidence type="ECO:0000256" key="3">
    <source>
        <dbReference type="ARBA" id="ARBA00022670"/>
    </source>
</evidence>
<evidence type="ECO:0000256" key="2">
    <source>
        <dbReference type="ARBA" id="ARBA00022612"/>
    </source>
</evidence>
<evidence type="ECO:0000313" key="19">
    <source>
        <dbReference type="Proteomes" id="UP000225706"/>
    </source>
</evidence>
<keyword evidence="14" id="KW-0917">Virion maturation</keyword>
<dbReference type="PROSITE" id="PS50994">
    <property type="entry name" value="INTEGRASE"/>
    <property type="match status" value="1"/>
</dbReference>
<reference evidence="19" key="1">
    <citation type="journal article" date="2017" name="bioRxiv">
        <title>Comparative analysis of the genomes of Stylophora pistillata and Acropora digitifera provides evidence for extensive differences between species of corals.</title>
        <authorList>
            <person name="Voolstra C.R."/>
            <person name="Li Y."/>
            <person name="Liew Y.J."/>
            <person name="Baumgarten S."/>
            <person name="Zoccola D."/>
            <person name="Flot J.-F."/>
            <person name="Tambutte S."/>
            <person name="Allemand D."/>
            <person name="Aranda M."/>
        </authorList>
    </citation>
    <scope>NUCLEOTIDE SEQUENCE [LARGE SCALE GENOMIC DNA]</scope>
</reference>
<feature type="region of interest" description="Disordered" evidence="16">
    <location>
        <begin position="519"/>
        <end position="555"/>
    </location>
</feature>
<keyword evidence="19" id="KW-1185">Reference proteome</keyword>
<keyword evidence="15" id="KW-0233">DNA recombination</keyword>
<evidence type="ECO:0000256" key="16">
    <source>
        <dbReference type="SAM" id="MobiDB-lite"/>
    </source>
</evidence>
<dbReference type="InterPro" id="IPR001584">
    <property type="entry name" value="Integrase_cat-core"/>
</dbReference>
<dbReference type="PANTHER" id="PTHR42648">
    <property type="entry name" value="TRANSPOSASE, PUTATIVE-RELATED"/>
    <property type="match status" value="1"/>
</dbReference>
<accession>A0A2B4SWP5</accession>
<keyword evidence="5" id="KW-0479">Metal-binding</keyword>
<keyword evidence="4" id="KW-0540">Nuclease</keyword>
<dbReference type="InterPro" id="IPR036397">
    <property type="entry name" value="RNaseH_sf"/>
</dbReference>
<dbReference type="Gene3D" id="3.30.420.10">
    <property type="entry name" value="Ribonuclease H-like superfamily/Ribonuclease H"/>
    <property type="match status" value="1"/>
</dbReference>
<evidence type="ECO:0000256" key="9">
    <source>
        <dbReference type="ARBA" id="ARBA00022840"/>
    </source>
</evidence>
<keyword evidence="9" id="KW-0067">ATP-binding</keyword>
<evidence type="ECO:0000256" key="5">
    <source>
        <dbReference type="ARBA" id="ARBA00022723"/>
    </source>
</evidence>
<evidence type="ECO:0000313" key="18">
    <source>
        <dbReference type="EMBL" id="PFX33002.1"/>
    </source>
</evidence>
<sequence>MGASADYCLARFYQPGTEAVDAFLQDWEFENNWLLPPVSQIARVVDHLKLCNAEGTLVISMWKSSYFWVLLCKDGRHWNWFVHDWVVLPKFKQLFVREIFQEGLWKDTSFKDPDLQSLSSRLQTTILLARAPGTVNMYDRAFRKWEEFALRKQELSYFPANPIVAAIGHFVKNCPLNRRQGHSSIAEHDCKQQDDSIALNSSTTRRNRDIRWYIGSGATKHMTFERDLIVDFYEYEQPSKIYLGDNRAIEALGEGKVNLSCYDESNAVRLTLNKVLYVPNLSKNLLSVPARTQMGAEVLFDEGKCIISKNERRVTIRHLVDSKLNMVNTDGEAHIASAPSQLLEQWFSWFDHLNYSYIDRFIKGKLVEGMSCSSGEVNKECEACARGNMHRIPFPKKSEKETHQPLQLVHSDLCGPMNVDSVGGSKYVLTFTDDYTRYVTAYFIKSKSEVLSKFVEYVATMGNKTDLRVRAVRTDNGGEYTSQNFNRTTYEDTFTQQVRSLGPTRQRKAPDRFHPEECSMSESLTAENEEPQSVGAARNRLQSLNPLPKQTDMLP</sequence>
<dbReference type="PANTHER" id="PTHR42648:SF11">
    <property type="entry name" value="TRANSPOSON TY4-P GAG-POL POLYPROTEIN"/>
    <property type="match status" value="1"/>
</dbReference>
<feature type="domain" description="Integrase catalytic" evidence="17">
    <location>
        <begin position="401"/>
        <end position="555"/>
    </location>
</feature>
<dbReference type="GO" id="GO:0003887">
    <property type="term" value="F:DNA-directed DNA polymerase activity"/>
    <property type="evidence" value="ECO:0007669"/>
    <property type="project" value="UniProtKB-KW"/>
</dbReference>
<keyword evidence="12" id="KW-0695">RNA-directed DNA polymerase</keyword>
<dbReference type="Proteomes" id="UP000225706">
    <property type="component" value="Unassembled WGS sequence"/>
</dbReference>
<keyword evidence="10" id="KW-0460">Magnesium</keyword>
<proteinExistence type="predicted"/>
<protein>
    <submittedName>
        <fullName evidence="18">Retrovirus-related Pol polyprotein from transposon TNT 1-94</fullName>
    </submittedName>
</protein>
<keyword evidence="11" id="KW-0229">DNA integration</keyword>
<dbReference type="STRING" id="50429.A0A2B4SWP5"/>
<dbReference type="EMBL" id="LSMT01000016">
    <property type="protein sequence ID" value="PFX33002.1"/>
    <property type="molecule type" value="Genomic_DNA"/>
</dbReference>
<evidence type="ECO:0000256" key="12">
    <source>
        <dbReference type="ARBA" id="ARBA00022918"/>
    </source>
</evidence>
<dbReference type="Pfam" id="PF22936">
    <property type="entry name" value="Pol_BBD"/>
    <property type="match status" value="1"/>
</dbReference>
<dbReference type="GO" id="GO:0015074">
    <property type="term" value="P:DNA integration"/>
    <property type="evidence" value="ECO:0007669"/>
    <property type="project" value="UniProtKB-KW"/>
</dbReference>
<evidence type="ECO:0000256" key="10">
    <source>
        <dbReference type="ARBA" id="ARBA00022842"/>
    </source>
</evidence>
<dbReference type="InterPro" id="IPR054722">
    <property type="entry name" value="PolX-like_BBD"/>
</dbReference>
<dbReference type="Pfam" id="PF00665">
    <property type="entry name" value="rve"/>
    <property type="match status" value="1"/>
</dbReference>
<dbReference type="GO" id="GO:0046872">
    <property type="term" value="F:metal ion binding"/>
    <property type="evidence" value="ECO:0007669"/>
    <property type="project" value="UniProtKB-KW"/>
</dbReference>
<dbReference type="GO" id="GO:0003676">
    <property type="term" value="F:nucleic acid binding"/>
    <property type="evidence" value="ECO:0007669"/>
    <property type="project" value="InterPro"/>
</dbReference>
<dbReference type="GO" id="GO:0006508">
    <property type="term" value="P:proteolysis"/>
    <property type="evidence" value="ECO:0007669"/>
    <property type="project" value="UniProtKB-KW"/>
</dbReference>
<evidence type="ECO:0000256" key="7">
    <source>
        <dbReference type="ARBA" id="ARBA00022759"/>
    </source>
</evidence>
<keyword evidence="13" id="KW-0808">Transferase</keyword>
<keyword evidence="7" id="KW-0255">Endonuclease</keyword>
<keyword evidence="3" id="KW-0645">Protease</keyword>
<dbReference type="InterPro" id="IPR039537">
    <property type="entry name" value="Retrotran_Ty1/copia-like"/>
</dbReference>
<keyword evidence="13" id="KW-0548">Nucleotidyltransferase</keyword>
<evidence type="ECO:0000256" key="4">
    <source>
        <dbReference type="ARBA" id="ARBA00022722"/>
    </source>
</evidence>
<dbReference type="SUPFAM" id="SSF53098">
    <property type="entry name" value="Ribonuclease H-like"/>
    <property type="match status" value="1"/>
</dbReference>
<evidence type="ECO:0000256" key="14">
    <source>
        <dbReference type="ARBA" id="ARBA00023113"/>
    </source>
</evidence>
<evidence type="ECO:0000259" key="17">
    <source>
        <dbReference type="PROSITE" id="PS50994"/>
    </source>
</evidence>
<dbReference type="AlphaFoldDB" id="A0A2B4SWP5"/>
<evidence type="ECO:0000256" key="15">
    <source>
        <dbReference type="ARBA" id="ARBA00023172"/>
    </source>
</evidence>
<comment type="caution">
    <text evidence="18">The sequence shown here is derived from an EMBL/GenBank/DDBJ whole genome shotgun (WGS) entry which is preliminary data.</text>
</comment>
<dbReference type="GO" id="GO:0006310">
    <property type="term" value="P:DNA recombination"/>
    <property type="evidence" value="ECO:0007669"/>
    <property type="project" value="UniProtKB-KW"/>
</dbReference>
<evidence type="ECO:0000256" key="13">
    <source>
        <dbReference type="ARBA" id="ARBA00022932"/>
    </source>
</evidence>
<keyword evidence="8" id="KW-0378">Hydrolase</keyword>